<reference evidence="1 2" key="1">
    <citation type="submission" date="2024-09" db="EMBL/GenBank/DDBJ databases">
        <authorList>
            <person name="Sun Q."/>
            <person name="Mori K."/>
        </authorList>
    </citation>
    <scope>NUCLEOTIDE SEQUENCE [LARGE SCALE GENOMIC DNA]</scope>
    <source>
        <strain evidence="1 2">CECT 8365</strain>
    </source>
</reference>
<dbReference type="EMBL" id="JBHMFE010000046">
    <property type="protein sequence ID" value="MFB9110640.1"/>
    <property type="molecule type" value="Genomic_DNA"/>
</dbReference>
<comment type="caution">
    <text evidence="1">The sequence shown here is derived from an EMBL/GenBank/DDBJ whole genome shotgun (WGS) entry which is preliminary data.</text>
</comment>
<dbReference type="Proteomes" id="UP001589562">
    <property type="component" value="Unassembled WGS sequence"/>
</dbReference>
<proteinExistence type="predicted"/>
<accession>A0ABV5HFG1</accession>
<name>A0ABV5HFG1_9FLAO</name>
<sequence length="116" mass="13102">MADQENTSLVAKDTQKGLDYLDSQLKLGNPIVVGLDDNLRKSTYNTHKATEHFFVIVGKGCEKGQVYYRFFDVGSKALDEGTAEKNKLYLLENKLLSGKSFGGMHDYTVTEIRRNY</sequence>
<gene>
    <name evidence="1" type="ORF">ACFFVK_18805</name>
</gene>
<evidence type="ECO:0000313" key="2">
    <source>
        <dbReference type="Proteomes" id="UP001589562"/>
    </source>
</evidence>
<organism evidence="1 2">
    <name type="scientific">Flavobacterium gyeonganense</name>
    <dbReference type="NCBI Taxonomy" id="1310418"/>
    <lineage>
        <taxon>Bacteria</taxon>
        <taxon>Pseudomonadati</taxon>
        <taxon>Bacteroidota</taxon>
        <taxon>Flavobacteriia</taxon>
        <taxon>Flavobacteriales</taxon>
        <taxon>Flavobacteriaceae</taxon>
        <taxon>Flavobacterium</taxon>
    </lineage>
</organism>
<protein>
    <recommendedName>
        <fullName evidence="3">Peptidase C39-like protein</fullName>
    </recommendedName>
</protein>
<evidence type="ECO:0000313" key="1">
    <source>
        <dbReference type="EMBL" id="MFB9110640.1"/>
    </source>
</evidence>
<dbReference type="RefSeq" id="WP_278010497.1">
    <property type="nucleotide sequence ID" value="NZ_CP121112.1"/>
</dbReference>
<keyword evidence="2" id="KW-1185">Reference proteome</keyword>
<evidence type="ECO:0008006" key="3">
    <source>
        <dbReference type="Google" id="ProtNLM"/>
    </source>
</evidence>